<protein>
    <submittedName>
        <fullName evidence="2">Cilia- and flagella-associated protein 54-like</fullName>
    </submittedName>
</protein>
<feature type="region of interest" description="Disordered" evidence="1">
    <location>
        <begin position="584"/>
        <end position="605"/>
    </location>
</feature>
<evidence type="ECO:0000256" key="1">
    <source>
        <dbReference type="SAM" id="MobiDB-lite"/>
    </source>
</evidence>
<organism evidence="2">
    <name type="scientific">Phallusia mammillata</name>
    <dbReference type="NCBI Taxonomy" id="59560"/>
    <lineage>
        <taxon>Eukaryota</taxon>
        <taxon>Metazoa</taxon>
        <taxon>Chordata</taxon>
        <taxon>Tunicata</taxon>
        <taxon>Ascidiacea</taxon>
        <taxon>Phlebobranchia</taxon>
        <taxon>Ascidiidae</taxon>
        <taxon>Phallusia</taxon>
    </lineage>
</organism>
<sequence>MSKSQYMSRALQHSRRLLSIYLASQNSKVAKSRKTSAKLESASSYVEFSTKHEEPHSTSPPDVTNLDFNSTDVVETLASSQLSTVIQSYNRTIELLMSHGERDLVAQASNELADLFYHQGNKRAAHKWWTTALDQILRCKDSIHEWRKSIKDADNIPSHFLGMCGVWGCLLAISLACKIGELTMVDVNMKSGCALLAADLVRSIFRSSLPHPTADFDYASYEIIPSVAESSLYTSPVKARSSVLKSRVQSNNLMNGIDIFSDRFRCSLQSVVASLHWLCDTLVSFKFNLPALPALTFYQYLATFVCRDLQRSVHCRCQKLSALIDLRMFKEATNEAINLLYGVRLPHPSDVSYASPDTPVPTVTFNTKKLIEDVENLKAMEVIASKRLSPSLSTLYGPHLTCEVTLGQARLLTSIASSITKIPEKPTAQDLQFVSPDFQAEVQHRTVPLTPKSGSFSNKLPHLSDDVRSNISAFSSASASKYVNKLFTKRERPVGQQLLKGMLLSVAEHLTAVMTHTFETSSDALMSSELYLLVSGHYLLSEIYQQRQLSTVSAAQALQALQVLQNSPLFDDLPSHTTRKLRSALRKKKISTQSAERNRRQSPQAEPYQVMEQLYRTRLNARLWLDCRLRMCQALATQIKGLGKVGSTAPDSAGLLDHSQVQLYCAEGLAEAEACDDVEMQAMFLILGSSLDGISIEESMHMLEDASSSLDEQAELSNRAALGLIECTTRFADLSIISSSASGQESIISYKSAHSVLLLKAMQEGEIISHCDSGGELSTVSSPPRNIYSTYSNLLAQIKLRIAHAMLQSAESVGDDEQVAAQLLTQARSLSSLFVGKETQLMADIQIELGKVQRMLIRSSSGPTGSNQSKAAHSSLREAVKLSEGQTSDLTTVRQAHLETALVDLVTIETKYSNTAQPPTELDRASSSPSVSAGGLPVNTSQRSFSLDVGVVSQPLELTQAKMRVATALFSAYHAARGIQQRAVLPGNPQVTALTFNPEDKAALPDFVLLDLTTDHTNLPWTSSSGDDITVEPLLNAVRSGNSELTWIHVLMYYVLLQRKSRLSSLVASGNAFDDERPPSNSDDSDRMTSFEPAIKSTPVRLPLNSGDLLLRIWALHEYLSSRLPAYHSSSHVPALPRGKNYAAFQWSREPGARNTALMWCVYHAEGATVDCGRGEVPTKTLQNISMQVNALRKRTEEFFGRVAAQSEVTSRRRKSQRGSVVVTIDAQLEEDWKHLLNQIVSLISSSDEPISQMPFDITLETAQSLVELFIIGCCVDSGHPMYKWLLQLLCPV</sequence>
<feature type="region of interest" description="Disordered" evidence="1">
    <location>
        <begin position="914"/>
        <end position="937"/>
    </location>
</feature>
<keyword evidence="2" id="KW-0969">Cilium</keyword>
<dbReference type="PANTHER" id="PTHR33487:SF1">
    <property type="entry name" value="CILIA- AND FLAGELLA-ASSOCIATED PROTEIN 54"/>
    <property type="match status" value="1"/>
</dbReference>
<dbReference type="PANTHER" id="PTHR33487">
    <property type="entry name" value="CILIA- AND FLAGELLA-ASSOCIATED PROTEIN 54"/>
    <property type="match status" value="1"/>
</dbReference>
<dbReference type="EMBL" id="LR783878">
    <property type="protein sequence ID" value="CAB3230243.1"/>
    <property type="molecule type" value="mRNA"/>
</dbReference>
<proteinExistence type="evidence at transcript level"/>
<keyword evidence="2" id="KW-0966">Cell projection</keyword>
<gene>
    <name evidence="2" type="primary">Cfap54</name>
</gene>
<feature type="region of interest" description="Disordered" evidence="1">
    <location>
        <begin position="1070"/>
        <end position="1092"/>
    </location>
</feature>
<dbReference type="GO" id="GO:0060271">
    <property type="term" value="P:cilium assembly"/>
    <property type="evidence" value="ECO:0007669"/>
    <property type="project" value="TreeGrafter"/>
</dbReference>
<accession>A0A6F9D9Q4</accession>
<feature type="compositionally biased region" description="Basic and acidic residues" evidence="1">
    <location>
        <begin position="1074"/>
        <end position="1089"/>
    </location>
</feature>
<evidence type="ECO:0000313" key="2">
    <source>
        <dbReference type="EMBL" id="CAB3230243.1"/>
    </source>
</evidence>
<keyword evidence="2" id="KW-0282">Flagellum</keyword>
<reference evidence="2" key="1">
    <citation type="submission" date="2020-04" db="EMBL/GenBank/DDBJ databases">
        <authorList>
            <person name="Neveu A P."/>
        </authorList>
    </citation>
    <scope>NUCLEOTIDE SEQUENCE</scope>
    <source>
        <tissue evidence="2">Whole embryo</tissue>
    </source>
</reference>
<name>A0A6F9D9Q4_9ASCI</name>